<gene>
    <name evidence="3" type="ORF">D1Y85_20225</name>
</gene>
<comment type="caution">
    <text evidence="3">The sequence shown here is derived from an EMBL/GenBank/DDBJ whole genome shotgun (WGS) entry which is preliminary data.</text>
</comment>
<dbReference type="OrthoDB" id="9965680at2"/>
<dbReference type="AlphaFoldDB" id="A0A3N6MJJ2"/>
<evidence type="ECO:0000256" key="2">
    <source>
        <dbReference type="SAM" id="Phobius"/>
    </source>
</evidence>
<keyword evidence="4" id="KW-1185">Reference proteome</keyword>
<feature type="transmembrane region" description="Helical" evidence="2">
    <location>
        <begin position="291"/>
        <end position="312"/>
    </location>
</feature>
<dbReference type="Proteomes" id="UP000272778">
    <property type="component" value="Unassembled WGS sequence"/>
</dbReference>
<feature type="transmembrane region" description="Helical" evidence="2">
    <location>
        <begin position="203"/>
        <end position="223"/>
    </location>
</feature>
<reference evidence="3 4" key="1">
    <citation type="submission" date="2018-11" db="EMBL/GenBank/DDBJ databases">
        <title>Paraburkholderia sp. DHOA04, isolated from soil.</title>
        <authorList>
            <person name="Gao Z.-H."/>
            <person name="Qiu L.-H."/>
            <person name="Fu J.-C."/>
        </authorList>
    </citation>
    <scope>NUCLEOTIDE SEQUENCE [LARGE SCALE GENOMIC DNA]</scope>
    <source>
        <strain evidence="3 4">DHOA04</strain>
    </source>
</reference>
<proteinExistence type="predicted"/>
<evidence type="ECO:0000256" key="1">
    <source>
        <dbReference type="SAM" id="MobiDB-lite"/>
    </source>
</evidence>
<evidence type="ECO:0000313" key="4">
    <source>
        <dbReference type="Proteomes" id="UP000272778"/>
    </source>
</evidence>
<keyword evidence="2" id="KW-1133">Transmembrane helix</keyword>
<sequence length="358" mass="39856">MTVPQFSFSDTLGIAGIAVSALFGLWAIYLTLRRVKYPASLTFVREQSVALLDDFATRIPNLAILYRDTPIDRSVVLLSGYLVNDGSVDLTPEMTEKPLTCTLPGGCAWLEFKLTGVAEDLQTKGEIISPSVLEISFGLFRRDEAFSFQALALLDNLHSKLKPEALVEKLHWSHRIASLGEVKSATLPQPETKSKIRRLISKYVYLAVVALYVFAGISTVGIGPLGRKPSIDYIYEHDGKKTNIQLSPNMDGTTTVTGLDKDREQRVHLEDMAKTGRFTPVYESHREPNTISILAGLLMILMAFPFTYQAFANDYKRYRFRRMVGATTRTRLSSHSARDSTAALDVNTMEDDTKSACD</sequence>
<keyword evidence="2" id="KW-0812">Transmembrane</keyword>
<organism evidence="3 4">
    <name type="scientific">Paraburkholderia dinghuensis</name>
    <dbReference type="NCBI Taxonomy" id="2305225"/>
    <lineage>
        <taxon>Bacteria</taxon>
        <taxon>Pseudomonadati</taxon>
        <taxon>Pseudomonadota</taxon>
        <taxon>Betaproteobacteria</taxon>
        <taxon>Burkholderiales</taxon>
        <taxon>Burkholderiaceae</taxon>
        <taxon>Paraburkholderia</taxon>
    </lineage>
</organism>
<name>A0A3N6MJJ2_9BURK</name>
<feature type="transmembrane region" description="Helical" evidence="2">
    <location>
        <begin position="12"/>
        <end position="32"/>
    </location>
</feature>
<protein>
    <submittedName>
        <fullName evidence="3">Uncharacterized protein</fullName>
    </submittedName>
</protein>
<keyword evidence="2" id="KW-0472">Membrane</keyword>
<evidence type="ECO:0000313" key="3">
    <source>
        <dbReference type="EMBL" id="RQH03608.1"/>
    </source>
</evidence>
<dbReference type="RefSeq" id="WP_124152861.1">
    <property type="nucleotide sequence ID" value="NZ_RQIS01000016.1"/>
</dbReference>
<dbReference type="EMBL" id="RQIS01000016">
    <property type="protein sequence ID" value="RQH03608.1"/>
    <property type="molecule type" value="Genomic_DNA"/>
</dbReference>
<accession>A0A3N6MJJ2</accession>
<feature type="region of interest" description="Disordered" evidence="1">
    <location>
        <begin position="329"/>
        <end position="358"/>
    </location>
</feature>